<feature type="transmembrane region" description="Helical" evidence="1">
    <location>
        <begin position="74"/>
        <end position="95"/>
    </location>
</feature>
<evidence type="ECO:0000256" key="1">
    <source>
        <dbReference type="SAM" id="Phobius"/>
    </source>
</evidence>
<evidence type="ECO:0000313" key="2">
    <source>
        <dbReference type="EMBL" id="MCX2975647.1"/>
    </source>
</evidence>
<name>A0ABT3T298_9GAMM</name>
<dbReference type="Proteomes" id="UP001143307">
    <property type="component" value="Unassembled WGS sequence"/>
</dbReference>
<dbReference type="EMBL" id="SHNP01000010">
    <property type="protein sequence ID" value="MCX2975647.1"/>
    <property type="molecule type" value="Genomic_DNA"/>
</dbReference>
<feature type="transmembrane region" description="Helical" evidence="1">
    <location>
        <begin position="107"/>
        <end position="124"/>
    </location>
</feature>
<feature type="transmembrane region" description="Helical" evidence="1">
    <location>
        <begin position="6"/>
        <end position="29"/>
    </location>
</feature>
<keyword evidence="3" id="KW-1185">Reference proteome</keyword>
<reference evidence="2" key="1">
    <citation type="submission" date="2019-02" db="EMBL/GenBank/DDBJ databases">
        <authorList>
            <person name="Li S.-H."/>
        </authorList>
    </citation>
    <scope>NUCLEOTIDE SEQUENCE</scope>
    <source>
        <strain evidence="2">IMCC8485</strain>
    </source>
</reference>
<sequence>MGFFLLMLAAIFSLFGAFFHGVIGGRLYLANINHSSLDALGKSLSLVSWHMFTIFLFIAAIAFALLAFNLISPVAVYPLIVINALGALMFLFLAFGKHKHLLKMPGAYLMGTTAICGYLGITLIF</sequence>
<comment type="caution">
    <text evidence="2">The sequence shown here is derived from an EMBL/GenBank/DDBJ whole genome shotgun (WGS) entry which is preliminary data.</text>
</comment>
<dbReference type="RefSeq" id="WP_279254272.1">
    <property type="nucleotide sequence ID" value="NZ_SHNP01000010.1"/>
</dbReference>
<keyword evidence="1" id="KW-0812">Transmembrane</keyword>
<gene>
    <name evidence="2" type="ORF">EYC87_18890</name>
</gene>
<evidence type="ECO:0000313" key="3">
    <source>
        <dbReference type="Proteomes" id="UP001143307"/>
    </source>
</evidence>
<accession>A0ABT3T298</accession>
<feature type="transmembrane region" description="Helical" evidence="1">
    <location>
        <begin position="49"/>
        <end position="68"/>
    </location>
</feature>
<proteinExistence type="predicted"/>
<protein>
    <submittedName>
        <fullName evidence="2">Uncharacterized protein</fullName>
    </submittedName>
</protein>
<keyword evidence="1" id="KW-0472">Membrane</keyword>
<organism evidence="2 3">
    <name type="scientific">Candidatus Seongchinamella marina</name>
    <dbReference type="NCBI Taxonomy" id="2518990"/>
    <lineage>
        <taxon>Bacteria</taxon>
        <taxon>Pseudomonadati</taxon>
        <taxon>Pseudomonadota</taxon>
        <taxon>Gammaproteobacteria</taxon>
        <taxon>Cellvibrionales</taxon>
        <taxon>Halieaceae</taxon>
        <taxon>Seongchinamella</taxon>
    </lineage>
</organism>
<keyword evidence="1" id="KW-1133">Transmembrane helix</keyword>